<dbReference type="InterPro" id="IPR002491">
    <property type="entry name" value="ABC_transptr_periplasmic_BD"/>
</dbReference>
<feature type="domain" description="Fe/B12 periplasmic-binding" evidence="2">
    <location>
        <begin position="25"/>
        <end position="269"/>
    </location>
</feature>
<keyword evidence="4" id="KW-1185">Reference proteome</keyword>
<evidence type="ECO:0000259" key="2">
    <source>
        <dbReference type="PROSITE" id="PS50983"/>
    </source>
</evidence>
<dbReference type="InterPro" id="IPR050902">
    <property type="entry name" value="ABC_Transporter_SBP"/>
</dbReference>
<dbReference type="Proteomes" id="UP000658793">
    <property type="component" value="Unassembled WGS sequence"/>
</dbReference>
<organism evidence="3 4">
    <name type="scientific">Flavobacterium palustre</name>
    <dbReference type="NCBI Taxonomy" id="1476463"/>
    <lineage>
        <taxon>Bacteria</taxon>
        <taxon>Pseudomonadati</taxon>
        <taxon>Bacteroidota</taxon>
        <taxon>Flavobacteriia</taxon>
        <taxon>Flavobacteriales</taxon>
        <taxon>Flavobacteriaceae</taxon>
        <taxon>Flavobacterium</taxon>
    </lineage>
</organism>
<keyword evidence="1" id="KW-0732">Signal</keyword>
<name>A0ABQ1HID2_9FLAO</name>
<evidence type="ECO:0000313" key="4">
    <source>
        <dbReference type="Proteomes" id="UP000658793"/>
    </source>
</evidence>
<dbReference type="PROSITE" id="PS50983">
    <property type="entry name" value="FE_B12_PBP"/>
    <property type="match status" value="1"/>
</dbReference>
<gene>
    <name evidence="3" type="ORF">GCM10008015_17780</name>
</gene>
<protein>
    <submittedName>
        <fullName evidence="3">Iron ABC transporter</fullName>
    </submittedName>
</protein>
<dbReference type="InterPro" id="IPR054828">
    <property type="entry name" value="Vit_B12_bind_prot"/>
</dbReference>
<dbReference type="Pfam" id="PF01497">
    <property type="entry name" value="Peripla_BP_2"/>
    <property type="match status" value="1"/>
</dbReference>
<dbReference type="Gene3D" id="3.40.50.1980">
    <property type="entry name" value="Nitrogenase molybdenum iron protein domain"/>
    <property type="match status" value="2"/>
</dbReference>
<dbReference type="RefSeq" id="WP_373282904.1">
    <property type="nucleotide sequence ID" value="NZ_BMGA01000003.1"/>
</dbReference>
<dbReference type="PANTHER" id="PTHR30535">
    <property type="entry name" value="VITAMIN B12-BINDING PROTEIN"/>
    <property type="match status" value="1"/>
</dbReference>
<reference evidence="4" key="1">
    <citation type="journal article" date="2019" name="Int. J. Syst. Evol. Microbiol.">
        <title>The Global Catalogue of Microorganisms (GCM) 10K type strain sequencing project: providing services to taxonomists for standard genome sequencing and annotation.</title>
        <authorList>
            <consortium name="The Broad Institute Genomics Platform"/>
            <consortium name="The Broad Institute Genome Sequencing Center for Infectious Disease"/>
            <person name="Wu L."/>
            <person name="Ma J."/>
        </authorList>
    </citation>
    <scope>NUCLEOTIDE SEQUENCE [LARGE SCALE GENOMIC DNA]</scope>
    <source>
        <strain evidence="4">CGMCC 1.12811</strain>
    </source>
</reference>
<evidence type="ECO:0000313" key="3">
    <source>
        <dbReference type="EMBL" id="GGA77520.1"/>
    </source>
</evidence>
<accession>A0ABQ1HID2</accession>
<comment type="caution">
    <text evidence="3">The sequence shown here is derived from an EMBL/GenBank/DDBJ whole genome shotgun (WGS) entry which is preliminary data.</text>
</comment>
<dbReference type="EMBL" id="BMGA01000003">
    <property type="protein sequence ID" value="GGA77520.1"/>
    <property type="molecule type" value="Genomic_DNA"/>
</dbReference>
<dbReference type="NCBIfam" id="NF038402">
    <property type="entry name" value="TroA_like"/>
    <property type="match status" value="1"/>
</dbReference>
<dbReference type="PANTHER" id="PTHR30535:SF34">
    <property type="entry name" value="MOLYBDATE-BINDING PROTEIN MOLA"/>
    <property type="match status" value="1"/>
</dbReference>
<dbReference type="SUPFAM" id="SSF53807">
    <property type="entry name" value="Helical backbone' metal receptor"/>
    <property type="match status" value="1"/>
</dbReference>
<sequence>MNQLKNFSLIDDIGTLHVFDKVPQRIISLVPSQTELLVDLGLESNIVGITKFCVHPKDLKFKKAIVGGTKKVDYDKIRALEPDVIICNKEENTLEIVETLRTICPVWVTDIVTVEDNFKMISDFGKLFDCVTETENWNKKLALAFSDFKDFIQGKPVKKVAYFIWKNPYMVAGSGNFINELLQLNHFENAFAKQQRYPEIELQKLNTNGDLDYVFLSSEPYPFKEKDALDMEKITNPTKCIFVDGEMFSWHGSRLLKAFDYFKELHQKL</sequence>
<proteinExistence type="predicted"/>
<evidence type="ECO:0000256" key="1">
    <source>
        <dbReference type="ARBA" id="ARBA00022729"/>
    </source>
</evidence>